<dbReference type="Proteomes" id="UP001165090">
    <property type="component" value="Unassembled WGS sequence"/>
</dbReference>
<keyword evidence="3" id="KW-1185">Reference proteome</keyword>
<feature type="compositionally biased region" description="Low complexity" evidence="1">
    <location>
        <begin position="186"/>
        <end position="197"/>
    </location>
</feature>
<name>A0ABQ5S4A9_9CHLO</name>
<proteinExistence type="predicted"/>
<evidence type="ECO:0000256" key="1">
    <source>
        <dbReference type="SAM" id="MobiDB-lite"/>
    </source>
</evidence>
<sequence>MFVSLPFSPSPWPPLKGGFDRFKHRSARLIRKTLGLGAGKGEGPEANPQPTNYQLRALKPPRGSGAGAASINDGGGATSYDNEDNELYNHAFHFGDELGAGMLVLEVSYIQLQPHKAAAVATAAAAQMKATVGDLEQQRRDLNGAVVTASAVVTGVPDPRVAVAHRVTAGSTGNGGDLTNAAVQPSDSTAPAAASTTKAVGSRRVRLEFGALWPGGPSRAVHRFVARDEKVGRCTEVCRTPPFHLPDIYNT</sequence>
<evidence type="ECO:0000313" key="3">
    <source>
        <dbReference type="Proteomes" id="UP001165090"/>
    </source>
</evidence>
<accession>A0ABQ5S4A9</accession>
<reference evidence="2 3" key="1">
    <citation type="journal article" date="2023" name="IScience">
        <title>Expanded male sex-determining region conserved during the evolution of homothallism in the green alga Volvox.</title>
        <authorList>
            <person name="Yamamoto K."/>
            <person name="Matsuzaki R."/>
            <person name="Mahakham W."/>
            <person name="Heman W."/>
            <person name="Sekimoto H."/>
            <person name="Kawachi M."/>
            <person name="Minakuchi Y."/>
            <person name="Toyoda A."/>
            <person name="Nozaki H."/>
        </authorList>
    </citation>
    <scope>NUCLEOTIDE SEQUENCE [LARGE SCALE GENOMIC DNA]</scope>
    <source>
        <strain evidence="2 3">NIES-4468</strain>
    </source>
</reference>
<feature type="region of interest" description="Disordered" evidence="1">
    <location>
        <begin position="172"/>
        <end position="197"/>
    </location>
</feature>
<gene>
    <name evidence="2" type="ORF">VaNZ11_007498</name>
</gene>
<protein>
    <submittedName>
        <fullName evidence="2">Uncharacterized protein</fullName>
    </submittedName>
</protein>
<organism evidence="2 3">
    <name type="scientific">Volvox africanus</name>
    <dbReference type="NCBI Taxonomy" id="51714"/>
    <lineage>
        <taxon>Eukaryota</taxon>
        <taxon>Viridiplantae</taxon>
        <taxon>Chlorophyta</taxon>
        <taxon>core chlorophytes</taxon>
        <taxon>Chlorophyceae</taxon>
        <taxon>CS clade</taxon>
        <taxon>Chlamydomonadales</taxon>
        <taxon>Volvocaceae</taxon>
        <taxon>Volvox</taxon>
    </lineage>
</organism>
<dbReference type="EMBL" id="BSDZ01000019">
    <property type="protein sequence ID" value="GLI64279.1"/>
    <property type="molecule type" value="Genomic_DNA"/>
</dbReference>
<feature type="region of interest" description="Disordered" evidence="1">
    <location>
        <begin position="58"/>
        <end position="78"/>
    </location>
</feature>
<evidence type="ECO:0000313" key="2">
    <source>
        <dbReference type="EMBL" id="GLI64279.1"/>
    </source>
</evidence>
<comment type="caution">
    <text evidence="2">The sequence shown here is derived from an EMBL/GenBank/DDBJ whole genome shotgun (WGS) entry which is preliminary data.</text>
</comment>